<evidence type="ECO:0000256" key="3">
    <source>
        <dbReference type="ARBA" id="ARBA00022478"/>
    </source>
</evidence>
<evidence type="ECO:0000313" key="8">
    <source>
        <dbReference type="EMBL" id="KAG6713937.1"/>
    </source>
</evidence>
<sequence length="436" mass="49229">MNSDPEDAKFQLTANNDSPKRKKKKKHRAQPELPPPSPTVQAQVQVIHEDPQKASPFVGYFPSGYDPSKSCGGSNSLVTESPSVSVYRSQKWPKRYQLVVSPTGSNVDFVGTNYSGEATAGQQCRYALGVFDKGTQSLKIAPVACGKIFRLEPKVRGLDVADEEPESRVKEELSAQQRVYKMRELTNLYGTKKSIKEAKKKHALNQEDDPKSQEELDGKIKEVKINKEALESTDAHIARNIPPYDSSATSPQEAYPLDKIILKGEWGFLEDIFELLQVGAEVATNTYPTFVCNRIYKLQEIQDEVEKRTLSCIFSYLTHLIKFKDQHSMDGVSSAKGHKIPSILFQKFSTMFSPASKRLSAEKNDLLISYVLVLTLYADEFRTNPSDIAKDLRTSSIKLRVHYEHLGCKLSRQNNLILFTLPLPLQFPTVRQKRRR</sequence>
<evidence type="ECO:0000256" key="2">
    <source>
        <dbReference type="ARBA" id="ARBA00009430"/>
    </source>
</evidence>
<dbReference type="InterPro" id="IPR009668">
    <property type="entry name" value="RNA_pol-assoc_fac_A49-like"/>
</dbReference>
<evidence type="ECO:0008006" key="10">
    <source>
        <dbReference type="Google" id="ProtNLM"/>
    </source>
</evidence>
<reference evidence="8" key="2">
    <citation type="submission" date="2021-01" db="EMBL/GenBank/DDBJ databases">
        <authorList>
            <person name="Lovell J.T."/>
            <person name="Bentley N."/>
            <person name="Bhattarai G."/>
            <person name="Jenkins J.W."/>
            <person name="Sreedasyam A."/>
            <person name="Alarcon Y."/>
            <person name="Bock C."/>
            <person name="Boston L."/>
            <person name="Carlson J."/>
            <person name="Cervantes K."/>
            <person name="Clermont K."/>
            <person name="Krom N."/>
            <person name="Kubenka K."/>
            <person name="Mamidi S."/>
            <person name="Mattison C."/>
            <person name="Monteros M."/>
            <person name="Pisani C."/>
            <person name="Plott C."/>
            <person name="Rajasekar S."/>
            <person name="Rhein H.S."/>
            <person name="Rohla C."/>
            <person name="Song M."/>
            <person name="Hilaire R.S."/>
            <person name="Shu S."/>
            <person name="Wells L."/>
            <person name="Wang X."/>
            <person name="Webber J."/>
            <person name="Heerema R.J."/>
            <person name="Klein P."/>
            <person name="Conner P."/>
            <person name="Grauke L."/>
            <person name="Grimwood J."/>
            <person name="Schmutz J."/>
            <person name="Randall J.J."/>
        </authorList>
    </citation>
    <scope>NUCLEOTIDE SEQUENCE</scope>
    <source>
        <tissue evidence="8">Leaf</tissue>
    </source>
</reference>
<evidence type="ECO:0000256" key="6">
    <source>
        <dbReference type="SAM" id="MobiDB-lite"/>
    </source>
</evidence>
<dbReference type="GO" id="GO:0005730">
    <property type="term" value="C:nucleolus"/>
    <property type="evidence" value="ECO:0007669"/>
    <property type="project" value="UniProtKB-SubCell"/>
</dbReference>
<dbReference type="PANTHER" id="PTHR14440">
    <property type="entry name" value="DNA-DIRECTED RNA POLYMERASE I SUBUNIT RPA49"/>
    <property type="match status" value="1"/>
</dbReference>
<comment type="similarity">
    <text evidence="2">Belongs to the eukaryotic RPA49/POLR1E RNA polymerase subunit family.</text>
</comment>
<evidence type="ECO:0000256" key="5">
    <source>
        <dbReference type="ARBA" id="ARBA00023242"/>
    </source>
</evidence>
<keyword evidence="9" id="KW-1185">Reference proteome</keyword>
<dbReference type="GO" id="GO:0003677">
    <property type="term" value="F:DNA binding"/>
    <property type="evidence" value="ECO:0007669"/>
    <property type="project" value="InterPro"/>
</dbReference>
<evidence type="ECO:0000256" key="1">
    <source>
        <dbReference type="ARBA" id="ARBA00004604"/>
    </source>
</evidence>
<dbReference type="Proteomes" id="UP000811609">
    <property type="component" value="Chromosome 5"/>
</dbReference>
<dbReference type="EMBL" id="CM031829">
    <property type="protein sequence ID" value="KAG6713937.1"/>
    <property type="molecule type" value="Genomic_DNA"/>
</dbReference>
<evidence type="ECO:0000256" key="4">
    <source>
        <dbReference type="ARBA" id="ARBA00023163"/>
    </source>
</evidence>
<comment type="caution">
    <text evidence="7">The sequence shown here is derived from an EMBL/GenBank/DDBJ whole genome shotgun (WGS) entry which is preliminary data.</text>
</comment>
<keyword evidence="4" id="KW-0804">Transcription</keyword>
<evidence type="ECO:0000313" key="9">
    <source>
        <dbReference type="Proteomes" id="UP000811609"/>
    </source>
</evidence>
<reference evidence="7" key="1">
    <citation type="submission" date="2020-12" db="EMBL/GenBank/DDBJ databases">
        <title>WGS assembly of Carya illinoinensis cv. Pawnee.</title>
        <authorList>
            <person name="Platts A."/>
            <person name="Shu S."/>
            <person name="Wright S."/>
            <person name="Barry K."/>
            <person name="Edger P."/>
            <person name="Pires J.C."/>
            <person name="Schmutz J."/>
        </authorList>
    </citation>
    <scope>NUCLEOTIDE SEQUENCE</scope>
    <source>
        <tissue evidence="7">Leaf</tissue>
    </source>
</reference>
<dbReference type="GO" id="GO:0000428">
    <property type="term" value="C:DNA-directed RNA polymerase complex"/>
    <property type="evidence" value="ECO:0007669"/>
    <property type="project" value="UniProtKB-KW"/>
</dbReference>
<name>A0A8T1QJV2_CARIL</name>
<dbReference type="AlphaFoldDB" id="A0A8T1QJV2"/>
<keyword evidence="5" id="KW-0539">Nucleus</keyword>
<accession>A0A8T1QJV2</accession>
<protein>
    <recommendedName>
        <fullName evidence="10">DNA-directed RNA polymerase I subunit rpa49</fullName>
    </recommendedName>
</protein>
<proteinExistence type="inferred from homology"/>
<evidence type="ECO:0000313" key="7">
    <source>
        <dbReference type="EMBL" id="KAG6654958.1"/>
    </source>
</evidence>
<dbReference type="Pfam" id="PF06870">
    <property type="entry name" value="RNA_pol_I_A49"/>
    <property type="match status" value="1"/>
</dbReference>
<dbReference type="GO" id="GO:0006351">
    <property type="term" value="P:DNA-templated transcription"/>
    <property type="evidence" value="ECO:0007669"/>
    <property type="project" value="InterPro"/>
</dbReference>
<feature type="region of interest" description="Disordered" evidence="6">
    <location>
        <begin position="1"/>
        <end position="42"/>
    </location>
</feature>
<comment type="subcellular location">
    <subcellularLocation>
        <location evidence="1">Nucleus</location>
        <location evidence="1">Nucleolus</location>
    </subcellularLocation>
</comment>
<dbReference type="Proteomes" id="UP000811246">
    <property type="component" value="Chromosome 5"/>
</dbReference>
<organism evidence="7 9">
    <name type="scientific">Carya illinoinensis</name>
    <name type="common">Pecan</name>
    <dbReference type="NCBI Taxonomy" id="32201"/>
    <lineage>
        <taxon>Eukaryota</taxon>
        <taxon>Viridiplantae</taxon>
        <taxon>Streptophyta</taxon>
        <taxon>Embryophyta</taxon>
        <taxon>Tracheophyta</taxon>
        <taxon>Spermatophyta</taxon>
        <taxon>Magnoliopsida</taxon>
        <taxon>eudicotyledons</taxon>
        <taxon>Gunneridae</taxon>
        <taxon>Pentapetalae</taxon>
        <taxon>rosids</taxon>
        <taxon>fabids</taxon>
        <taxon>Fagales</taxon>
        <taxon>Juglandaceae</taxon>
        <taxon>Carya</taxon>
    </lineage>
</organism>
<gene>
    <name evidence="7" type="ORF">CIPAW_05G181900</name>
    <name evidence="8" type="ORF">I3842_05G177900</name>
</gene>
<keyword evidence="3" id="KW-0240">DNA-directed RNA polymerase</keyword>
<dbReference type="EMBL" id="CM031813">
    <property type="protein sequence ID" value="KAG6654958.1"/>
    <property type="molecule type" value="Genomic_DNA"/>
</dbReference>